<keyword evidence="3" id="KW-0378">Hydrolase</keyword>
<dbReference type="InterPro" id="IPR050266">
    <property type="entry name" value="AB_hydrolase_sf"/>
</dbReference>
<dbReference type="Pfam" id="PF00561">
    <property type="entry name" value="Abhydrolase_1"/>
    <property type="match status" value="1"/>
</dbReference>
<evidence type="ECO:0000313" key="3">
    <source>
        <dbReference type="EMBL" id="MFC7615831.1"/>
    </source>
</evidence>
<organism evidence="3 4">
    <name type="scientific">Actinokineospora soli</name>
    <dbReference type="NCBI Taxonomy" id="1048753"/>
    <lineage>
        <taxon>Bacteria</taxon>
        <taxon>Bacillati</taxon>
        <taxon>Actinomycetota</taxon>
        <taxon>Actinomycetes</taxon>
        <taxon>Pseudonocardiales</taxon>
        <taxon>Pseudonocardiaceae</taxon>
        <taxon>Actinokineospora</taxon>
    </lineage>
</organism>
<evidence type="ECO:0000313" key="4">
    <source>
        <dbReference type="Proteomes" id="UP001596512"/>
    </source>
</evidence>
<protein>
    <submittedName>
        <fullName evidence="3">Alpha/beta fold hydrolase</fullName>
    </submittedName>
</protein>
<dbReference type="PANTHER" id="PTHR43798">
    <property type="entry name" value="MONOACYLGLYCEROL LIPASE"/>
    <property type="match status" value="1"/>
</dbReference>
<dbReference type="EMBL" id="JBHTEY010000004">
    <property type="protein sequence ID" value="MFC7615831.1"/>
    <property type="molecule type" value="Genomic_DNA"/>
</dbReference>
<dbReference type="InterPro" id="IPR000073">
    <property type="entry name" value="AB_hydrolase_1"/>
</dbReference>
<reference evidence="4" key="1">
    <citation type="journal article" date="2019" name="Int. J. Syst. Evol. Microbiol.">
        <title>The Global Catalogue of Microorganisms (GCM) 10K type strain sequencing project: providing services to taxonomists for standard genome sequencing and annotation.</title>
        <authorList>
            <consortium name="The Broad Institute Genomics Platform"/>
            <consortium name="The Broad Institute Genome Sequencing Center for Infectious Disease"/>
            <person name="Wu L."/>
            <person name="Ma J."/>
        </authorList>
    </citation>
    <scope>NUCLEOTIDE SEQUENCE [LARGE SCALE GENOMIC DNA]</scope>
    <source>
        <strain evidence="4">JCM 17695</strain>
    </source>
</reference>
<feature type="compositionally biased region" description="Low complexity" evidence="1">
    <location>
        <begin position="207"/>
        <end position="242"/>
    </location>
</feature>
<gene>
    <name evidence="3" type="ORF">ACFQV2_22405</name>
</gene>
<dbReference type="Gene3D" id="3.40.50.1820">
    <property type="entry name" value="alpha/beta hydrolase"/>
    <property type="match status" value="1"/>
</dbReference>
<accession>A0ABW2TSN7</accession>
<feature type="region of interest" description="Disordered" evidence="1">
    <location>
        <begin position="206"/>
        <end position="242"/>
    </location>
</feature>
<name>A0ABW2TSN7_9PSEU</name>
<dbReference type="Proteomes" id="UP001596512">
    <property type="component" value="Unassembled WGS sequence"/>
</dbReference>
<evidence type="ECO:0000256" key="1">
    <source>
        <dbReference type="SAM" id="MobiDB-lite"/>
    </source>
</evidence>
<evidence type="ECO:0000259" key="2">
    <source>
        <dbReference type="Pfam" id="PF00561"/>
    </source>
</evidence>
<sequence length="242" mass="25966">MFKNEARYRRAYDAARAECPPADAVLDVATEFGSTRVYRFGEGEPMVLLPGLSATALSWAPFIPAFAARHRVYAIDTMGEAGMSVATVRMRSARDRVRWLDGVLGELDLTGVHLVGASSGGCYVAHQAVHAPERLARIALIDPTTVAVGFSAKVLLYGMVAGLLDRDAVWRRFLRWSADADVLDRADVQLVLAGIRDFGARIPPQLPRSGRSCGRSACRSSPSTPPTASSTTPGARPSAPAR</sequence>
<keyword evidence="4" id="KW-1185">Reference proteome</keyword>
<dbReference type="SUPFAM" id="SSF53474">
    <property type="entry name" value="alpha/beta-Hydrolases"/>
    <property type="match status" value="1"/>
</dbReference>
<feature type="domain" description="AB hydrolase-1" evidence="2">
    <location>
        <begin position="45"/>
        <end position="146"/>
    </location>
</feature>
<dbReference type="InterPro" id="IPR029058">
    <property type="entry name" value="AB_hydrolase_fold"/>
</dbReference>
<proteinExistence type="predicted"/>
<dbReference type="GO" id="GO:0016787">
    <property type="term" value="F:hydrolase activity"/>
    <property type="evidence" value="ECO:0007669"/>
    <property type="project" value="UniProtKB-KW"/>
</dbReference>
<dbReference type="PANTHER" id="PTHR43798:SF33">
    <property type="entry name" value="HYDROLASE, PUTATIVE (AFU_ORTHOLOGUE AFUA_2G14860)-RELATED"/>
    <property type="match status" value="1"/>
</dbReference>
<comment type="caution">
    <text evidence="3">The sequence shown here is derived from an EMBL/GenBank/DDBJ whole genome shotgun (WGS) entry which is preliminary data.</text>
</comment>